<gene>
    <name evidence="1" type="ORF">A0H81_12556</name>
</gene>
<comment type="caution">
    <text evidence="1">The sequence shown here is derived from an EMBL/GenBank/DDBJ whole genome shotgun (WGS) entry which is preliminary data.</text>
</comment>
<evidence type="ECO:0000313" key="1">
    <source>
        <dbReference type="EMBL" id="OBZ67296.1"/>
    </source>
</evidence>
<name>A0A1C7LT26_GRIFR</name>
<dbReference type="InterPro" id="IPR029021">
    <property type="entry name" value="Prot-tyrosine_phosphatase-like"/>
</dbReference>
<proteinExistence type="predicted"/>
<dbReference type="STRING" id="5627.A0A1C7LT26"/>
<dbReference type="AlphaFoldDB" id="A0A1C7LT26"/>
<sequence>MSDLLEQEEFEAHPMDEVITNLWIGNLSSAQDEETLKTHNIHSIVSAMRGKISIHEVRQPSDTGRT</sequence>
<evidence type="ECO:0000313" key="2">
    <source>
        <dbReference type="Proteomes" id="UP000092993"/>
    </source>
</evidence>
<accession>A0A1C7LT26</accession>
<dbReference type="Proteomes" id="UP000092993">
    <property type="component" value="Unassembled WGS sequence"/>
</dbReference>
<dbReference type="EMBL" id="LUGG01000024">
    <property type="protein sequence ID" value="OBZ67296.1"/>
    <property type="molecule type" value="Genomic_DNA"/>
</dbReference>
<dbReference type="Gene3D" id="3.90.190.10">
    <property type="entry name" value="Protein tyrosine phosphatase superfamily"/>
    <property type="match status" value="1"/>
</dbReference>
<keyword evidence="2" id="KW-1185">Reference proteome</keyword>
<dbReference type="OrthoDB" id="2017893at2759"/>
<organism evidence="1 2">
    <name type="scientific">Grifola frondosa</name>
    <name type="common">Maitake</name>
    <name type="synonym">Polyporus frondosus</name>
    <dbReference type="NCBI Taxonomy" id="5627"/>
    <lineage>
        <taxon>Eukaryota</taxon>
        <taxon>Fungi</taxon>
        <taxon>Dikarya</taxon>
        <taxon>Basidiomycota</taxon>
        <taxon>Agaricomycotina</taxon>
        <taxon>Agaricomycetes</taxon>
        <taxon>Polyporales</taxon>
        <taxon>Grifolaceae</taxon>
        <taxon>Grifola</taxon>
    </lineage>
</organism>
<reference evidence="1 2" key="1">
    <citation type="submission" date="2016-03" db="EMBL/GenBank/DDBJ databases">
        <title>Whole genome sequencing of Grifola frondosa 9006-11.</title>
        <authorList>
            <person name="Min B."/>
            <person name="Park H."/>
            <person name="Kim J.-G."/>
            <person name="Cho H."/>
            <person name="Oh Y.-L."/>
            <person name="Kong W.-S."/>
            <person name="Choi I.-G."/>
        </authorList>
    </citation>
    <scope>NUCLEOTIDE SEQUENCE [LARGE SCALE GENOMIC DNA]</scope>
    <source>
        <strain evidence="1 2">9006-11</strain>
    </source>
</reference>
<protein>
    <submittedName>
        <fullName evidence="1">Uncharacterized protein</fullName>
    </submittedName>
</protein>